<dbReference type="InterPro" id="IPR009729">
    <property type="entry name" value="Gal-3-0_sulfotransfrase"/>
</dbReference>
<organism evidence="12">
    <name type="scientific">Salpingoeca rosetta (strain ATCC 50818 / BSB-021)</name>
    <dbReference type="NCBI Taxonomy" id="946362"/>
    <lineage>
        <taxon>Eukaryota</taxon>
        <taxon>Choanoflagellata</taxon>
        <taxon>Craspedida</taxon>
        <taxon>Salpingoecidae</taxon>
        <taxon>Salpingoeca</taxon>
    </lineage>
</organism>
<proteinExistence type="inferred from homology"/>
<name>F2URS1_SALR5</name>
<keyword evidence="10" id="KW-0732">Signal</keyword>
<accession>F2URS1</accession>
<keyword evidence="9" id="KW-0325">Glycoprotein</keyword>
<evidence type="ECO:0008006" key="13">
    <source>
        <dbReference type="Google" id="ProtNLM"/>
    </source>
</evidence>
<dbReference type="GO" id="GO:0000139">
    <property type="term" value="C:Golgi membrane"/>
    <property type="evidence" value="ECO:0007669"/>
    <property type="project" value="UniProtKB-SubCell"/>
</dbReference>
<dbReference type="SUPFAM" id="SSF52540">
    <property type="entry name" value="P-loop containing nucleoside triphosphate hydrolases"/>
    <property type="match status" value="1"/>
</dbReference>
<keyword evidence="7" id="KW-0333">Golgi apparatus</keyword>
<dbReference type="AlphaFoldDB" id="F2URS1"/>
<evidence type="ECO:0000256" key="5">
    <source>
        <dbReference type="ARBA" id="ARBA00022968"/>
    </source>
</evidence>
<evidence type="ECO:0000313" key="12">
    <source>
        <dbReference type="Proteomes" id="UP000007799"/>
    </source>
</evidence>
<dbReference type="KEGG" id="sre:PTSG_10581"/>
<evidence type="ECO:0000256" key="4">
    <source>
        <dbReference type="ARBA" id="ARBA00022692"/>
    </source>
</evidence>
<keyword evidence="12" id="KW-1185">Reference proteome</keyword>
<sequence>MTSMTSMTSMMAVLTAFSLVVAAAVVSSVHAAETESPGTEDLTVMWDLPRCIEPRKKFVYIKTHKTGSSTIANIFHRFANKHGLHLALPKDDTFYSWPYLGKTQILNSIWNYNPPKTYDGLCSAHVRYSPEALGTLVPNAAYVTVLRSPITHAKSSWSYWGFAKNIISHGGPSLTLDEFMEDPDKYFRFAERTLLQNSQAFELGQKKKTSKSQSDDLVNTL</sequence>
<dbReference type="Pfam" id="PF06990">
    <property type="entry name" value="Gal-3-0_sulfotr"/>
    <property type="match status" value="1"/>
</dbReference>
<reference evidence="11" key="1">
    <citation type="submission" date="2009-08" db="EMBL/GenBank/DDBJ databases">
        <title>Annotation of Salpingoeca rosetta.</title>
        <authorList>
            <consortium name="The Broad Institute Genome Sequencing Platform"/>
            <person name="Russ C."/>
            <person name="Cuomo C."/>
            <person name="Burger G."/>
            <person name="Gray M.W."/>
            <person name="Holland P.W.H."/>
            <person name="King N."/>
            <person name="Lang F.B.F."/>
            <person name="Roger A.J."/>
            <person name="Ruiz-Trillo I."/>
            <person name="Young S.K."/>
            <person name="Zeng Q."/>
            <person name="Gargeya S."/>
            <person name="Alvarado L."/>
            <person name="Berlin A."/>
            <person name="Chapman S.B."/>
            <person name="Chen Z."/>
            <person name="Freedman E."/>
            <person name="Gellesch M."/>
            <person name="Goldberg J."/>
            <person name="Griggs A."/>
            <person name="Gujja S."/>
            <person name="Heilman E."/>
            <person name="Heiman D."/>
            <person name="Howarth C."/>
            <person name="Mehta T."/>
            <person name="Neiman D."/>
            <person name="Pearson M."/>
            <person name="Roberts A."/>
            <person name="Saif S."/>
            <person name="Shea T."/>
            <person name="Shenoy N."/>
            <person name="Sisk P."/>
            <person name="Stolte C."/>
            <person name="Sykes S."/>
            <person name="White J."/>
            <person name="Yandava C."/>
            <person name="Haas B."/>
            <person name="Nusbaum C."/>
            <person name="Birren B."/>
        </authorList>
    </citation>
    <scope>NUCLEOTIDE SEQUENCE [LARGE SCALE GENOMIC DNA]</scope>
    <source>
        <strain evidence="11">ATCC 50818</strain>
    </source>
</reference>
<keyword evidence="5" id="KW-0735">Signal-anchor</keyword>
<dbReference type="RefSeq" id="XP_004988116.1">
    <property type="nucleotide sequence ID" value="XM_004988059.1"/>
</dbReference>
<evidence type="ECO:0000256" key="3">
    <source>
        <dbReference type="ARBA" id="ARBA00022679"/>
    </source>
</evidence>
<dbReference type="GO" id="GO:0009247">
    <property type="term" value="P:glycolipid biosynthetic process"/>
    <property type="evidence" value="ECO:0007669"/>
    <property type="project" value="InterPro"/>
</dbReference>
<gene>
    <name evidence="11" type="ORF">PTSG_10581</name>
</gene>
<evidence type="ECO:0000256" key="7">
    <source>
        <dbReference type="ARBA" id="ARBA00023034"/>
    </source>
</evidence>
<keyword evidence="8" id="KW-0472">Membrane</keyword>
<dbReference type="Gene3D" id="3.40.50.300">
    <property type="entry name" value="P-loop containing nucleotide triphosphate hydrolases"/>
    <property type="match status" value="1"/>
</dbReference>
<dbReference type="GO" id="GO:0001733">
    <property type="term" value="F:galactosylceramide sulfotransferase activity"/>
    <property type="evidence" value="ECO:0007669"/>
    <property type="project" value="InterPro"/>
</dbReference>
<dbReference type="FunCoup" id="F2URS1">
    <property type="interactions" value="93"/>
</dbReference>
<dbReference type="OrthoDB" id="514299at2759"/>
<dbReference type="PANTHER" id="PTHR14647:SF87">
    <property type="entry name" value="PUTATIVE-RELATED"/>
    <property type="match status" value="1"/>
</dbReference>
<dbReference type="GeneID" id="16068642"/>
<evidence type="ECO:0000256" key="6">
    <source>
        <dbReference type="ARBA" id="ARBA00022989"/>
    </source>
</evidence>
<evidence type="ECO:0000256" key="8">
    <source>
        <dbReference type="ARBA" id="ARBA00023136"/>
    </source>
</evidence>
<dbReference type="InParanoid" id="F2URS1"/>
<evidence type="ECO:0000313" key="11">
    <source>
        <dbReference type="EMBL" id="EGD80326.1"/>
    </source>
</evidence>
<evidence type="ECO:0000256" key="10">
    <source>
        <dbReference type="SAM" id="SignalP"/>
    </source>
</evidence>
<feature type="signal peptide" evidence="10">
    <location>
        <begin position="1"/>
        <end position="31"/>
    </location>
</feature>
<dbReference type="EMBL" id="GL832992">
    <property type="protein sequence ID" value="EGD80326.1"/>
    <property type="molecule type" value="Genomic_DNA"/>
</dbReference>
<dbReference type="InterPro" id="IPR027417">
    <property type="entry name" value="P-loop_NTPase"/>
</dbReference>
<feature type="chain" id="PRO_5003288794" description="Sulfotransferase domain-containing protein" evidence="10">
    <location>
        <begin position="32"/>
        <end position="221"/>
    </location>
</feature>
<dbReference type="PANTHER" id="PTHR14647">
    <property type="entry name" value="GALACTOSE-3-O-SULFOTRANSFERASE"/>
    <property type="match status" value="1"/>
</dbReference>
<protein>
    <recommendedName>
        <fullName evidence="13">Sulfotransferase domain-containing protein</fullName>
    </recommendedName>
</protein>
<keyword evidence="6" id="KW-1133">Transmembrane helix</keyword>
<dbReference type="Proteomes" id="UP000007799">
    <property type="component" value="Unassembled WGS sequence"/>
</dbReference>
<evidence type="ECO:0000256" key="1">
    <source>
        <dbReference type="ARBA" id="ARBA00004323"/>
    </source>
</evidence>
<evidence type="ECO:0000256" key="2">
    <source>
        <dbReference type="ARBA" id="ARBA00008124"/>
    </source>
</evidence>
<keyword evidence="3" id="KW-0808">Transferase</keyword>
<comment type="similarity">
    <text evidence="2">Belongs to the galactose-3-O-sulfotransferase family.</text>
</comment>
<keyword evidence="4" id="KW-0812">Transmembrane</keyword>
<evidence type="ECO:0000256" key="9">
    <source>
        <dbReference type="ARBA" id="ARBA00023180"/>
    </source>
</evidence>
<dbReference type="eggNOG" id="ENOG502SQIY">
    <property type="taxonomic scope" value="Eukaryota"/>
</dbReference>
<comment type="subcellular location">
    <subcellularLocation>
        <location evidence="1">Golgi apparatus membrane</location>
        <topology evidence="1">Single-pass type II membrane protein</topology>
    </subcellularLocation>
</comment>